<reference evidence="1" key="2">
    <citation type="submission" date="2020-06" db="EMBL/GenBank/DDBJ databases">
        <title>Whole Genome Sequence of Bradyrhizobium sp. Strain 323S2.</title>
        <authorList>
            <person name="Bromfield E.S.P."/>
        </authorList>
    </citation>
    <scope>NUCLEOTIDE SEQUENCE [LARGE SCALE GENOMIC DNA]</scope>
    <source>
        <strain evidence="1">323S2</strain>
    </source>
</reference>
<evidence type="ECO:0000313" key="1">
    <source>
        <dbReference type="EMBL" id="NYY92260.1"/>
    </source>
</evidence>
<name>A0A7Z0QD23_9BRAD</name>
<accession>A0A7Z0QD23</accession>
<dbReference type="AlphaFoldDB" id="A0A7Z0QD23"/>
<keyword evidence="2" id="KW-0540">Nuclease</keyword>
<reference evidence="2 3" key="3">
    <citation type="journal article" date="2022" name="Int. J. Syst. Evol. Microbiol.">
        <title>Strains of Bradyrhizobium barranii sp. nov. associated with legumes native to Canada are symbionts of soybeans and belong to different subspecies (subsp. barranii subsp. nov. and subsp. apii subsp. nov.) and symbiovars (sv. glycinearum and sv. septentrionale).</title>
        <authorList>
            <person name="Bromfield E.S.P."/>
            <person name="Cloutier S."/>
            <person name="Wasai-Hara S."/>
            <person name="Minamisawa K."/>
        </authorList>
    </citation>
    <scope>NUCLEOTIDE SEQUENCE [LARGE SCALE GENOMIC DNA]</scope>
    <source>
        <strain evidence="2 3">323S2</strain>
    </source>
</reference>
<dbReference type="RefSeq" id="WP_166350364.1">
    <property type="nucleotide sequence ID" value="NZ_CP088280.1"/>
</dbReference>
<gene>
    <name evidence="2" type="ORF">G6321_00039430</name>
    <name evidence="1" type="ORF">G6321_28910</name>
</gene>
<organism evidence="1">
    <name type="scientific">Bradyrhizobium barranii subsp. barranii</name>
    <dbReference type="NCBI Taxonomy" id="2823807"/>
    <lineage>
        <taxon>Bacteria</taxon>
        <taxon>Pseudomonadati</taxon>
        <taxon>Pseudomonadota</taxon>
        <taxon>Alphaproteobacteria</taxon>
        <taxon>Hyphomicrobiales</taxon>
        <taxon>Nitrobacteraceae</taxon>
        <taxon>Bradyrhizobium</taxon>
        <taxon>Bradyrhizobium barranii</taxon>
    </lineage>
</organism>
<evidence type="ECO:0000313" key="3">
    <source>
        <dbReference type="Proteomes" id="UP000564836"/>
    </source>
</evidence>
<protein>
    <submittedName>
        <fullName evidence="2">HNH endonuclease</fullName>
    </submittedName>
</protein>
<dbReference type="GO" id="GO:0004519">
    <property type="term" value="F:endonuclease activity"/>
    <property type="evidence" value="ECO:0007669"/>
    <property type="project" value="UniProtKB-KW"/>
</dbReference>
<dbReference type="EMBL" id="CP088280">
    <property type="protein sequence ID" value="UGX91765.1"/>
    <property type="molecule type" value="Genomic_DNA"/>
</dbReference>
<evidence type="ECO:0000313" key="2">
    <source>
        <dbReference type="EMBL" id="UGX91765.1"/>
    </source>
</evidence>
<proteinExistence type="predicted"/>
<dbReference type="EMBL" id="JACBFH010000001">
    <property type="protein sequence ID" value="NYY92260.1"/>
    <property type="molecule type" value="Genomic_DNA"/>
</dbReference>
<reference evidence="2 3" key="1">
    <citation type="journal article" date="2017" name="Syst. Appl. Microbiol.">
        <title>Soybeans inoculated with root zone soils of Canadian native legumes harbour diverse and novel Bradyrhizobium spp. that possess agricultural potential.</title>
        <authorList>
            <person name="Bromfield E.S.P."/>
            <person name="Cloutier S."/>
            <person name="Tambong J.T."/>
            <person name="Tran Thi T.V."/>
        </authorList>
    </citation>
    <scope>NUCLEOTIDE SEQUENCE [LARGE SCALE GENOMIC DNA]</scope>
    <source>
        <strain evidence="2 3">323S2</strain>
    </source>
</reference>
<keyword evidence="2" id="KW-0255">Endonuclease</keyword>
<keyword evidence="2" id="KW-0378">Hydrolase</keyword>
<sequence>MTKPATGKFISQTRCIYTGKVIDPSDANFKPSPEHITPLALGGSNQFTTCDVSLVANNRAGDEIDDAVASTIPFLMLRHRYKLQGNRKVIPSLKMKGEFIDISAAAELGISSQGALEFKFEDEQKTSGEIISLGSTEDRVRFFLRGRLEQAKQRKLHLYTQFGEITDDEDIEIALLVANRNEGREFKASVTVDVAAFNEARARLMVKIALGLGHRVLGPEWTLGPGGMMLRSHLFPGEKDLNFGSLKGTIDANVPPVVAEIVGLANNRHVMAVLPIGKSTCAFISLFGGQVGTAVVDLGYDSRRKFNRAVNKGERLDCAFSIPLDVSGARPLETRSIHELANNANLKGILPESRAAAERLLR</sequence>
<dbReference type="Proteomes" id="UP000564836">
    <property type="component" value="Chromosome"/>
</dbReference>